<keyword evidence="5 8" id="KW-0804">Transcription</keyword>
<dbReference type="GO" id="GO:0006369">
    <property type="term" value="P:termination of RNA polymerase II transcription"/>
    <property type="evidence" value="ECO:0007669"/>
    <property type="project" value="TreeGrafter"/>
</dbReference>
<evidence type="ECO:0000256" key="2">
    <source>
        <dbReference type="ARBA" id="ARBA00009814"/>
    </source>
</evidence>
<dbReference type="GO" id="GO:0016592">
    <property type="term" value="C:mediator complex"/>
    <property type="evidence" value="ECO:0007669"/>
    <property type="project" value="InterPro"/>
</dbReference>
<dbReference type="InterPro" id="IPR019095">
    <property type="entry name" value="Mediator_Med18"/>
</dbReference>
<protein>
    <recommendedName>
        <fullName evidence="3 8">Mediator of RNA polymerase II transcription subunit 18</fullName>
    </recommendedName>
    <alternativeName>
        <fullName evidence="7 8">Mediator complex subunit 18</fullName>
    </alternativeName>
</protein>
<accession>A0AAJ0I4I4</accession>
<evidence type="ECO:0000313" key="10">
    <source>
        <dbReference type="Proteomes" id="UP001285908"/>
    </source>
</evidence>
<dbReference type="AlphaFoldDB" id="A0AAJ0I4I4"/>
<evidence type="ECO:0000256" key="8">
    <source>
        <dbReference type="RuleBase" id="RU364150"/>
    </source>
</evidence>
<dbReference type="PANTHER" id="PTHR13321">
    <property type="entry name" value="MEDIATOR OF RNA POLYMERASE II TRANSCRIPTION, SUBUNIT 18"/>
    <property type="match status" value="1"/>
</dbReference>
<evidence type="ECO:0000256" key="6">
    <source>
        <dbReference type="ARBA" id="ARBA00023242"/>
    </source>
</evidence>
<proteinExistence type="inferred from homology"/>
<evidence type="ECO:0000256" key="7">
    <source>
        <dbReference type="ARBA" id="ARBA00032012"/>
    </source>
</evidence>
<dbReference type="GO" id="GO:0070847">
    <property type="term" value="C:core mediator complex"/>
    <property type="evidence" value="ECO:0007669"/>
    <property type="project" value="TreeGrafter"/>
</dbReference>
<evidence type="ECO:0000256" key="4">
    <source>
        <dbReference type="ARBA" id="ARBA00023015"/>
    </source>
</evidence>
<gene>
    <name evidence="8" type="primary">MED18</name>
    <name evidence="9" type="ORF">B0T23DRAFT_319179</name>
</gene>
<dbReference type="PANTHER" id="PTHR13321:SF2">
    <property type="entry name" value="MEDIATOR OF RNA POLYMERASE II TRANSCRIPTION SUBUNIT 18"/>
    <property type="match status" value="1"/>
</dbReference>
<organism evidence="9 10">
    <name type="scientific">Neurospora hispaniola</name>
    <dbReference type="NCBI Taxonomy" id="588809"/>
    <lineage>
        <taxon>Eukaryota</taxon>
        <taxon>Fungi</taxon>
        <taxon>Dikarya</taxon>
        <taxon>Ascomycota</taxon>
        <taxon>Pezizomycotina</taxon>
        <taxon>Sordariomycetes</taxon>
        <taxon>Sordariomycetidae</taxon>
        <taxon>Sordariales</taxon>
        <taxon>Sordariaceae</taxon>
        <taxon>Neurospora</taxon>
    </lineage>
</organism>
<dbReference type="GO" id="GO:0006357">
    <property type="term" value="P:regulation of transcription by RNA polymerase II"/>
    <property type="evidence" value="ECO:0007669"/>
    <property type="project" value="InterPro"/>
</dbReference>
<keyword evidence="10" id="KW-1185">Reference proteome</keyword>
<evidence type="ECO:0000256" key="1">
    <source>
        <dbReference type="ARBA" id="ARBA00004123"/>
    </source>
</evidence>
<dbReference type="Proteomes" id="UP001285908">
    <property type="component" value="Unassembled WGS sequence"/>
</dbReference>
<reference evidence="9 10" key="1">
    <citation type="journal article" date="2023" name="Mol. Phylogenet. Evol.">
        <title>Genome-scale phylogeny and comparative genomics of the fungal order Sordariales.</title>
        <authorList>
            <person name="Hensen N."/>
            <person name="Bonometti L."/>
            <person name="Westerberg I."/>
            <person name="Brannstrom I.O."/>
            <person name="Guillou S."/>
            <person name="Cros-Aarteil S."/>
            <person name="Calhoun S."/>
            <person name="Haridas S."/>
            <person name="Kuo A."/>
            <person name="Mondo S."/>
            <person name="Pangilinan J."/>
            <person name="Riley R."/>
            <person name="LaButti K."/>
            <person name="Andreopoulos B."/>
            <person name="Lipzen A."/>
            <person name="Chen C."/>
            <person name="Yan M."/>
            <person name="Daum C."/>
            <person name="Ng V."/>
            <person name="Clum A."/>
            <person name="Steindorff A."/>
            <person name="Ohm R.A."/>
            <person name="Martin F."/>
            <person name="Silar P."/>
            <person name="Natvig D.O."/>
            <person name="Lalanne C."/>
            <person name="Gautier V."/>
            <person name="Ament-Velasquez S.L."/>
            <person name="Kruys A."/>
            <person name="Hutchinson M.I."/>
            <person name="Powell A.J."/>
            <person name="Barry K."/>
            <person name="Miller A.N."/>
            <person name="Grigoriev I.V."/>
            <person name="Debuchy R."/>
            <person name="Gladieux P."/>
            <person name="Hiltunen Thoren M."/>
            <person name="Johannesson H."/>
        </authorList>
    </citation>
    <scope>NUCLEOTIDE SEQUENCE [LARGE SCALE GENOMIC DNA]</scope>
    <source>
        <strain evidence="9 10">FGSC 10403</strain>
    </source>
</reference>
<comment type="function">
    <text evidence="8">Component of the Mediator complex, a coactivator involved in the regulated transcription of nearly all RNA polymerase II-dependent genes. Mediator functions as a bridge to convey information from gene-specific regulatory proteins to the basal RNA polymerase II transcription machinery. Mediator is recruited to promoters by direct interactions with regulatory proteins and serves as a scaffold for the assembly of a functional preinitiation complex with RNA polymerase II and the general transcription factors.</text>
</comment>
<dbReference type="Pfam" id="PF09637">
    <property type="entry name" value="Med18"/>
    <property type="match status" value="1"/>
</dbReference>
<sequence>MPVEVFLITVVPAADTTKARSVLHGYTETRPVTHRFTRVRHVRRLDQSIRGIPILRSLQSSNPKPDSLAQWQDLHSTLSRQQYMLTERVDITQDAEAAVAAGQPVPMSEQTQKGERILRFNDFPDPPNPRVPQTVMQRKQIDIREPGPLLEQHMADSGFSVANEYIEETYHWWDNNNLEFVLWRQYNDLPNPTPAPLVQVAGQANWMVPDMSKMEPVAPFWMLYVRALVDANPVDRMAERMAEAHGRLGKVEKELEGVFSFMVFDRRALDTRYTGEDPDLLVVKNSTRTEVPRRLWPQVSVVCVLLGVQS</sequence>
<keyword evidence="8" id="KW-0010">Activator</keyword>
<comment type="subcellular location">
    <subcellularLocation>
        <location evidence="1 8">Nucleus</location>
    </subcellularLocation>
</comment>
<dbReference type="GO" id="GO:0003712">
    <property type="term" value="F:transcription coregulator activity"/>
    <property type="evidence" value="ECO:0007669"/>
    <property type="project" value="InterPro"/>
</dbReference>
<keyword evidence="6 8" id="KW-0539">Nucleus</keyword>
<evidence type="ECO:0000256" key="5">
    <source>
        <dbReference type="ARBA" id="ARBA00023163"/>
    </source>
</evidence>
<evidence type="ECO:0000256" key="3">
    <source>
        <dbReference type="ARBA" id="ARBA00019612"/>
    </source>
</evidence>
<dbReference type="EMBL" id="JAULSX010000005">
    <property type="protein sequence ID" value="KAK3490142.1"/>
    <property type="molecule type" value="Genomic_DNA"/>
</dbReference>
<keyword evidence="4 8" id="KW-0805">Transcription regulation</keyword>
<name>A0AAJ0I4I4_9PEZI</name>
<comment type="caution">
    <text evidence="9">The sequence shown here is derived from an EMBL/GenBank/DDBJ whole genome shotgun (WGS) entry which is preliminary data.</text>
</comment>
<dbReference type="Gene3D" id="2.40.320.10">
    <property type="entry name" value="Hypothetical Protein Pfu-838710-001"/>
    <property type="match status" value="1"/>
</dbReference>
<evidence type="ECO:0000313" key="9">
    <source>
        <dbReference type="EMBL" id="KAK3490142.1"/>
    </source>
</evidence>
<comment type="similarity">
    <text evidence="2 8">Belongs to the Mediator complex subunit 18 family.</text>
</comment>
<comment type="subunit">
    <text evidence="8">Component of the Mediator complex.</text>
</comment>